<dbReference type="InterPro" id="IPR003661">
    <property type="entry name" value="HisK_dim/P_dom"/>
</dbReference>
<dbReference type="InterPro" id="IPR036097">
    <property type="entry name" value="HisK_dim/P_sf"/>
</dbReference>
<dbReference type="InterPro" id="IPR036890">
    <property type="entry name" value="HATPase_C_sf"/>
</dbReference>
<evidence type="ECO:0000313" key="13">
    <source>
        <dbReference type="Proteomes" id="UP000307956"/>
    </source>
</evidence>
<dbReference type="Pfam" id="PF09984">
    <property type="entry name" value="sCache_4"/>
    <property type="match status" value="1"/>
</dbReference>
<dbReference type="AlphaFoldDB" id="A0A4S4AQ29"/>
<dbReference type="GO" id="GO:0000155">
    <property type="term" value="F:phosphorelay sensor kinase activity"/>
    <property type="evidence" value="ECO:0007669"/>
    <property type="project" value="InterPro"/>
</dbReference>
<dbReference type="InterPro" id="IPR004358">
    <property type="entry name" value="Sig_transdc_His_kin-like_C"/>
</dbReference>
<dbReference type="CDD" id="cd06225">
    <property type="entry name" value="HAMP"/>
    <property type="match status" value="1"/>
</dbReference>
<gene>
    <name evidence="12" type="ORF">E6O51_11125</name>
</gene>
<comment type="catalytic activity">
    <reaction evidence="1">
        <text>ATP + protein L-histidine = ADP + protein N-phospho-L-histidine.</text>
        <dbReference type="EC" id="2.7.13.3"/>
    </reaction>
</comment>
<evidence type="ECO:0000259" key="9">
    <source>
        <dbReference type="PROSITE" id="PS50109"/>
    </source>
</evidence>
<dbReference type="InterPro" id="IPR005467">
    <property type="entry name" value="His_kinase_dom"/>
</dbReference>
<evidence type="ECO:0000256" key="8">
    <source>
        <dbReference type="SAM" id="Phobius"/>
    </source>
</evidence>
<feature type="modified residue" description="4-aspartylphosphate" evidence="7">
    <location>
        <position position="558"/>
    </location>
</feature>
<evidence type="ECO:0000256" key="7">
    <source>
        <dbReference type="PROSITE-ProRule" id="PRU00169"/>
    </source>
</evidence>
<feature type="transmembrane region" description="Helical" evidence="8">
    <location>
        <begin position="12"/>
        <end position="30"/>
    </location>
</feature>
<reference evidence="12 13" key="1">
    <citation type="submission" date="2019-04" db="EMBL/GenBank/DDBJ databases">
        <title>Azoarcus rhizosphaerae sp. nov. isolated from rhizosphere of Ficus religiosa.</title>
        <authorList>
            <person name="Lin S.-Y."/>
            <person name="Hameed A."/>
            <person name="Hsu Y.-H."/>
            <person name="Young C.-C."/>
        </authorList>
    </citation>
    <scope>NUCLEOTIDE SEQUENCE [LARGE SCALE GENOMIC DNA]</scope>
    <source>
        <strain evidence="12 13">CC-YHH848</strain>
    </source>
</reference>
<dbReference type="FunFam" id="3.30.565.10:FF:000049">
    <property type="entry name" value="Two-component sensor histidine kinase"/>
    <property type="match status" value="1"/>
</dbReference>
<dbReference type="Gene3D" id="6.10.340.10">
    <property type="match status" value="1"/>
</dbReference>
<dbReference type="CDD" id="cd00156">
    <property type="entry name" value="REC"/>
    <property type="match status" value="1"/>
</dbReference>
<accession>A0A4S4AQ29</accession>
<dbReference type="SUPFAM" id="SSF47384">
    <property type="entry name" value="Homodimeric domain of signal transducing histidine kinase"/>
    <property type="match status" value="1"/>
</dbReference>
<dbReference type="Pfam" id="PF00072">
    <property type="entry name" value="Response_reg"/>
    <property type="match status" value="1"/>
</dbReference>
<comment type="caution">
    <text evidence="12">The sequence shown here is derived from an EMBL/GenBank/DDBJ whole genome shotgun (WGS) entry which is preliminary data.</text>
</comment>
<dbReference type="SMART" id="SM00388">
    <property type="entry name" value="HisKA"/>
    <property type="match status" value="1"/>
</dbReference>
<feature type="domain" description="Response regulatory" evidence="10">
    <location>
        <begin position="507"/>
        <end position="624"/>
    </location>
</feature>
<dbReference type="Gene3D" id="1.10.287.130">
    <property type="match status" value="1"/>
</dbReference>
<dbReference type="InterPro" id="IPR003594">
    <property type="entry name" value="HATPase_dom"/>
</dbReference>
<evidence type="ECO:0000256" key="4">
    <source>
        <dbReference type="ARBA" id="ARBA00022553"/>
    </source>
</evidence>
<evidence type="ECO:0000256" key="5">
    <source>
        <dbReference type="ARBA" id="ARBA00022679"/>
    </source>
</evidence>
<dbReference type="OrthoDB" id="6114847at2"/>
<keyword evidence="6" id="KW-0418">Kinase</keyword>
<evidence type="ECO:0000256" key="1">
    <source>
        <dbReference type="ARBA" id="ARBA00000085"/>
    </source>
</evidence>
<dbReference type="PROSITE" id="PS50885">
    <property type="entry name" value="HAMP"/>
    <property type="match status" value="1"/>
</dbReference>
<dbReference type="SUPFAM" id="SSF55874">
    <property type="entry name" value="ATPase domain of HSP90 chaperone/DNA topoisomerase II/histidine kinase"/>
    <property type="match status" value="1"/>
</dbReference>
<dbReference type="InterPro" id="IPR019247">
    <property type="entry name" value="Histidine_kinase_BarA_N"/>
</dbReference>
<evidence type="ECO:0000259" key="10">
    <source>
        <dbReference type="PROSITE" id="PS50110"/>
    </source>
</evidence>
<keyword evidence="8" id="KW-0472">Membrane</keyword>
<dbReference type="Pfam" id="PF02518">
    <property type="entry name" value="HATPase_c"/>
    <property type="match status" value="1"/>
</dbReference>
<evidence type="ECO:0000256" key="2">
    <source>
        <dbReference type="ARBA" id="ARBA00004370"/>
    </source>
</evidence>
<dbReference type="PANTHER" id="PTHR43047">
    <property type="entry name" value="TWO-COMPONENT HISTIDINE PROTEIN KINASE"/>
    <property type="match status" value="1"/>
</dbReference>
<evidence type="ECO:0000313" key="12">
    <source>
        <dbReference type="EMBL" id="THF61358.1"/>
    </source>
</evidence>
<dbReference type="Proteomes" id="UP000307956">
    <property type="component" value="Unassembled WGS sequence"/>
</dbReference>
<dbReference type="PROSITE" id="PS50110">
    <property type="entry name" value="RESPONSE_REGULATORY"/>
    <property type="match status" value="1"/>
</dbReference>
<dbReference type="Pfam" id="PF00512">
    <property type="entry name" value="HisKA"/>
    <property type="match status" value="1"/>
</dbReference>
<organism evidence="12 13">
    <name type="scientific">Pseudothauera rhizosphaerae</name>
    <dbReference type="NCBI Taxonomy" id="2565932"/>
    <lineage>
        <taxon>Bacteria</taxon>
        <taxon>Pseudomonadati</taxon>
        <taxon>Pseudomonadota</taxon>
        <taxon>Betaproteobacteria</taxon>
        <taxon>Rhodocyclales</taxon>
        <taxon>Zoogloeaceae</taxon>
        <taxon>Pseudothauera</taxon>
    </lineage>
</organism>
<dbReference type="PANTHER" id="PTHR43047:SF9">
    <property type="entry name" value="HISTIDINE KINASE"/>
    <property type="match status" value="1"/>
</dbReference>
<dbReference type="EC" id="2.7.13.3" evidence="3"/>
<evidence type="ECO:0000256" key="3">
    <source>
        <dbReference type="ARBA" id="ARBA00012438"/>
    </source>
</evidence>
<name>A0A4S4AQ29_9RHOO</name>
<dbReference type="PROSITE" id="PS50109">
    <property type="entry name" value="HIS_KIN"/>
    <property type="match status" value="1"/>
</dbReference>
<keyword evidence="5" id="KW-0808">Transferase</keyword>
<feature type="domain" description="Histidine kinase" evidence="9">
    <location>
        <begin position="273"/>
        <end position="486"/>
    </location>
</feature>
<keyword evidence="8" id="KW-1133">Transmembrane helix</keyword>
<dbReference type="SMART" id="SM00448">
    <property type="entry name" value="REC"/>
    <property type="match status" value="1"/>
</dbReference>
<evidence type="ECO:0000256" key="6">
    <source>
        <dbReference type="ARBA" id="ARBA00022777"/>
    </source>
</evidence>
<feature type="domain" description="HAMP" evidence="11">
    <location>
        <begin position="188"/>
        <end position="240"/>
    </location>
</feature>
<keyword evidence="8" id="KW-0812">Transmembrane</keyword>
<dbReference type="GO" id="GO:0009927">
    <property type="term" value="F:histidine phosphotransfer kinase activity"/>
    <property type="evidence" value="ECO:0007669"/>
    <property type="project" value="TreeGrafter"/>
</dbReference>
<protein>
    <recommendedName>
        <fullName evidence="3">histidine kinase</fullName>
        <ecNumber evidence="3">2.7.13.3</ecNumber>
    </recommendedName>
</protein>
<dbReference type="SMART" id="SM00304">
    <property type="entry name" value="HAMP"/>
    <property type="match status" value="1"/>
</dbReference>
<dbReference type="SMART" id="SM00387">
    <property type="entry name" value="HATPase_c"/>
    <property type="match status" value="1"/>
</dbReference>
<proteinExistence type="predicted"/>
<dbReference type="InterPro" id="IPR001789">
    <property type="entry name" value="Sig_transdc_resp-reg_receiver"/>
</dbReference>
<dbReference type="SUPFAM" id="SSF52172">
    <property type="entry name" value="CheY-like"/>
    <property type="match status" value="1"/>
</dbReference>
<dbReference type="RefSeq" id="WP_136385056.1">
    <property type="nucleotide sequence ID" value="NZ_SSOD01000007.1"/>
</dbReference>
<dbReference type="InterPro" id="IPR003660">
    <property type="entry name" value="HAMP_dom"/>
</dbReference>
<dbReference type="EMBL" id="SSOD01000007">
    <property type="protein sequence ID" value="THF61358.1"/>
    <property type="molecule type" value="Genomic_DNA"/>
</dbReference>
<dbReference type="Pfam" id="PF00672">
    <property type="entry name" value="HAMP"/>
    <property type="match status" value="1"/>
</dbReference>
<keyword evidence="13" id="KW-1185">Reference proteome</keyword>
<keyword evidence="4 7" id="KW-0597">Phosphoprotein</keyword>
<dbReference type="Gene3D" id="3.30.565.10">
    <property type="entry name" value="Histidine kinase-like ATPase, C-terminal domain"/>
    <property type="match status" value="1"/>
</dbReference>
<dbReference type="Gene3D" id="3.40.50.2300">
    <property type="match status" value="1"/>
</dbReference>
<sequence>MKINLGVRARVVLAALLPVLALAVVLTVFYTSSRLADMDEAHAARGRALARQLAAASEYAAFAGNRQTLQQLANAVLAESDVIAVSIVDPTDRVLARSIRPPGRPTDAAGHDLLRVVQPIEPSNVMLDDAFGPESGVVASHRSPLGTVVVELSRERLKAQRNELLEAAALSVLFVLIGSLLLATWLSRGVSGPIRTVAGAVARIGQGRLSERVPDMGGGSLKLLSDGVNEMAFRLQEMHDNMARRIMEATAELRARKDEAEQANLAKSRFLAAASHDLRQPMHALGLFITELAQLSHAPEARHLVQKIATAAEAVENLLDSLLDISKLDAGVLHPNVCAFPLQPIFDRIAAEQRTAAAEKDLRLRVRPTAAWALSDPVLFERVLTNLASNAIRYTQHGSVMIACRRRGGQLRVEVRDSGIGIGPDEQEIIFQEFVQLDNPERARDKGLGLGLAIVRRLTDLLGHRLTLRSARGAGSVFALELPAAVPDHERPGAVVERSPGDLRGWRIALVEDDPLARAGMQGLLTTWGCDVSAAADLDELLAAHAPDDPPPQLLISDYRLHGPADGVEVIGQLRAHWKEDIPAVLISGDTGADTLKAAQASGIPLLHKPVRPARLRALLHRLHGGH</sequence>
<dbReference type="CDD" id="cd00082">
    <property type="entry name" value="HisKA"/>
    <property type="match status" value="1"/>
</dbReference>
<feature type="transmembrane region" description="Helical" evidence="8">
    <location>
        <begin position="164"/>
        <end position="186"/>
    </location>
</feature>
<comment type="subcellular location">
    <subcellularLocation>
        <location evidence="2">Membrane</location>
    </subcellularLocation>
</comment>
<dbReference type="InterPro" id="IPR011006">
    <property type="entry name" value="CheY-like_superfamily"/>
</dbReference>
<dbReference type="PRINTS" id="PR00344">
    <property type="entry name" value="BCTRLSENSOR"/>
</dbReference>
<evidence type="ECO:0000259" key="11">
    <source>
        <dbReference type="PROSITE" id="PS50885"/>
    </source>
</evidence>
<dbReference type="GO" id="GO:0005886">
    <property type="term" value="C:plasma membrane"/>
    <property type="evidence" value="ECO:0007669"/>
    <property type="project" value="TreeGrafter"/>
</dbReference>